<evidence type="ECO:0000313" key="8">
    <source>
        <dbReference type="Proteomes" id="UP001461498"/>
    </source>
</evidence>
<organism evidence="7 8">
    <name type="scientific">Rhynocoris fuscipes</name>
    <dbReference type="NCBI Taxonomy" id="488301"/>
    <lineage>
        <taxon>Eukaryota</taxon>
        <taxon>Metazoa</taxon>
        <taxon>Ecdysozoa</taxon>
        <taxon>Arthropoda</taxon>
        <taxon>Hexapoda</taxon>
        <taxon>Insecta</taxon>
        <taxon>Pterygota</taxon>
        <taxon>Neoptera</taxon>
        <taxon>Paraneoptera</taxon>
        <taxon>Hemiptera</taxon>
        <taxon>Heteroptera</taxon>
        <taxon>Panheteroptera</taxon>
        <taxon>Cimicomorpha</taxon>
        <taxon>Reduviidae</taxon>
        <taxon>Harpactorinae</taxon>
        <taxon>Harpactorini</taxon>
        <taxon>Rhynocoris</taxon>
    </lineage>
</organism>
<evidence type="ECO:0000256" key="4">
    <source>
        <dbReference type="ARBA" id="ARBA00030494"/>
    </source>
</evidence>
<protein>
    <recommendedName>
        <fullName evidence="4">Protein MAK10 homolog</fullName>
    </recommendedName>
</protein>
<accession>A0AAW1CL60</accession>
<dbReference type="PANTHER" id="PTHR21373:SF0">
    <property type="entry name" value="N-ALPHA-ACETYLTRANSFERASE 35, NATC AUXILIARY SUBUNIT"/>
    <property type="match status" value="1"/>
</dbReference>
<dbReference type="Proteomes" id="UP001461498">
    <property type="component" value="Unassembled WGS sequence"/>
</dbReference>
<dbReference type="Pfam" id="PF25789">
    <property type="entry name" value="TPR_NAA35"/>
    <property type="match status" value="1"/>
</dbReference>
<evidence type="ECO:0000259" key="5">
    <source>
        <dbReference type="Pfam" id="PF04112"/>
    </source>
</evidence>
<proteinExistence type="inferred from homology"/>
<name>A0AAW1CL60_9HEMI</name>
<evidence type="ECO:0000259" key="6">
    <source>
        <dbReference type="Pfam" id="PF25789"/>
    </source>
</evidence>
<dbReference type="GO" id="GO:0031417">
    <property type="term" value="C:NatC complex"/>
    <property type="evidence" value="ECO:0007669"/>
    <property type="project" value="InterPro"/>
</dbReference>
<gene>
    <name evidence="7" type="ORF">O3M35_004081</name>
</gene>
<evidence type="ECO:0000313" key="7">
    <source>
        <dbReference type="EMBL" id="KAK9498220.1"/>
    </source>
</evidence>
<dbReference type="Pfam" id="PF04112">
    <property type="entry name" value="Mak10"/>
    <property type="match status" value="1"/>
</dbReference>
<feature type="domain" description="NAA35-like N-terminal" evidence="5">
    <location>
        <begin position="44"/>
        <end position="133"/>
    </location>
</feature>
<dbReference type="InterPro" id="IPR057982">
    <property type="entry name" value="TPR_NAA35"/>
</dbReference>
<keyword evidence="8" id="KW-1185">Reference proteome</keyword>
<dbReference type="PANTHER" id="PTHR21373">
    <property type="entry name" value="GLUCOSE REPRESSIBLE PROTEIN MAK10"/>
    <property type="match status" value="1"/>
</dbReference>
<dbReference type="AlphaFoldDB" id="A0AAW1CL60"/>
<feature type="domain" description="NAA35-like TPR repeats" evidence="6">
    <location>
        <begin position="333"/>
        <end position="713"/>
    </location>
</feature>
<dbReference type="InterPro" id="IPR057983">
    <property type="entry name" value="NAA35-like_N"/>
</dbReference>
<dbReference type="EMBL" id="JAPXFL010000013">
    <property type="protein sequence ID" value="KAK9498220.1"/>
    <property type="molecule type" value="Genomic_DNA"/>
</dbReference>
<comment type="similarity">
    <text evidence="2">Belongs to the MAK10 family.</text>
</comment>
<comment type="caution">
    <text evidence="7">The sequence shown here is derived from an EMBL/GenBank/DDBJ whole genome shotgun (WGS) entry which is preliminary data.</text>
</comment>
<comment type="subcellular location">
    <subcellularLocation>
        <location evidence="1">Cytoplasm</location>
    </subcellularLocation>
</comment>
<reference evidence="7 8" key="1">
    <citation type="submission" date="2022-12" db="EMBL/GenBank/DDBJ databases">
        <title>Chromosome-level genome assembly of true bugs.</title>
        <authorList>
            <person name="Ma L."/>
            <person name="Li H."/>
        </authorList>
    </citation>
    <scope>NUCLEOTIDE SEQUENCE [LARGE SCALE GENOMIC DNA]</scope>
    <source>
        <strain evidence="7">Lab_2022b</strain>
    </source>
</reference>
<keyword evidence="3" id="KW-0963">Cytoplasm</keyword>
<evidence type="ECO:0000256" key="1">
    <source>
        <dbReference type="ARBA" id="ARBA00004496"/>
    </source>
</evidence>
<dbReference type="InterPro" id="IPR007244">
    <property type="entry name" value="Naa35_N"/>
</dbReference>
<evidence type="ECO:0000256" key="3">
    <source>
        <dbReference type="ARBA" id="ARBA00022490"/>
    </source>
</evidence>
<sequence length="715" mass="82144">MANRERFSLSSNSNLNTVLVPGVTFNWIDITEEFFQATKELELGELFHDDLFGLFEAMSAIEMMDPKMDAGMFCNRVYRSPMKLNLSLEHLRQEDIGFAEQIGIIDTTWACFVAWLDGHSLAQTVFTNLYLHNPHLIVDRPLKSFSIAIYKLIDIIKEFVSRGLVFEEEDFQPMVYGYRLNPDVSETRTIGMLKEVEDELNRKRKATLQEQSTGTNSVADQDVSALLLRIRFVRILIQALMGLNKKDITQAGVAESTKLLSTCSDLIPFLINSIQRGCAPAYVSDVHGPVMVGFDPLINQRLLPPTFPRYTQIKTPSEAYKRLDELFCRLRQVAKVSSYTSFHAALELMLEVSCTKPCIVSRSVMQLLYLPHCSRAADTINCLDAIRDAARSFISPPVLMPRSQLLNNPQAKDYLDCFLGHCVRPFSSLIQLCGHNRARQRDKLAHLLEDFANLQDEAERVDAFLHNLSKKCENGRPHLACFGTWVLYHTLRVMIMFLLSGFELELYSTHEYYYIYWYLYEFLYGWLVSSLSRADTFLSEQENLNELSKSKRRNKSKTKKKSRPYAREITIYQAVQNMCGGYYKAMVAFRKDGKVLLPHAEFDCERVRYEHRFSPFINVLLTPPPVQYSEFKEMTVGLEESDSQTLYLAGCKHFHQARTLLESVHNPDQEVTELLRVSKTNFVVLKLLATGHKLNSTTPPDFDFSAHHHFPIIKI</sequence>
<evidence type="ECO:0000256" key="2">
    <source>
        <dbReference type="ARBA" id="ARBA00006289"/>
    </source>
</evidence>